<keyword evidence="2" id="KW-1133">Transmembrane helix</keyword>
<evidence type="ECO:0000256" key="1">
    <source>
        <dbReference type="SAM" id="MobiDB-lite"/>
    </source>
</evidence>
<reference evidence="3" key="3">
    <citation type="submission" date="2016-07" db="EMBL/GenBank/DDBJ databases">
        <title>Evolution of pathogenesis and genome organization in the Tremellales.</title>
        <authorList>
            <person name="Cuomo C."/>
            <person name="Litvintseva A."/>
            <person name="Heitman J."/>
            <person name="Chen Y."/>
            <person name="Sun S."/>
            <person name="Springer D."/>
            <person name="Dromer F."/>
            <person name="Young S."/>
            <person name="Zeng Q."/>
            <person name="Chapman S."/>
            <person name="Gujja S."/>
            <person name="Saif S."/>
            <person name="Birren B."/>
        </authorList>
    </citation>
    <scope>NUCLEOTIDE SEQUENCE</scope>
    <source>
        <strain evidence="3">CBS 10737</strain>
    </source>
</reference>
<dbReference type="KEGG" id="kpin:30171298"/>
<dbReference type="GeneID" id="30171298"/>
<keyword evidence="5" id="KW-1185">Reference proteome</keyword>
<keyword evidence="2" id="KW-0472">Membrane</keyword>
<feature type="transmembrane region" description="Helical" evidence="2">
    <location>
        <begin position="63"/>
        <end position="85"/>
    </location>
</feature>
<reference evidence="3" key="1">
    <citation type="submission" date="2013-07" db="EMBL/GenBank/DDBJ databases">
        <title>The Genome Sequence of Cryptococcus pinus CBS10737.</title>
        <authorList>
            <consortium name="The Broad Institute Genome Sequencing Platform"/>
            <person name="Cuomo C."/>
            <person name="Litvintseva A."/>
            <person name="Chen Y."/>
            <person name="Heitman J."/>
            <person name="Sun S."/>
            <person name="Springer D."/>
            <person name="Dromer F."/>
            <person name="Young S.K."/>
            <person name="Zeng Q."/>
            <person name="Gargeya S."/>
            <person name="Fitzgerald M."/>
            <person name="Abouelleil A."/>
            <person name="Alvarado L."/>
            <person name="Berlin A.M."/>
            <person name="Chapman S.B."/>
            <person name="Dewar J."/>
            <person name="Goldberg J."/>
            <person name="Griggs A."/>
            <person name="Gujja S."/>
            <person name="Hansen M."/>
            <person name="Howarth C."/>
            <person name="Imamovic A."/>
            <person name="Larimer J."/>
            <person name="McCowan C."/>
            <person name="Murphy C."/>
            <person name="Pearson M."/>
            <person name="Priest M."/>
            <person name="Roberts A."/>
            <person name="Saif S."/>
            <person name="Shea T."/>
            <person name="Sykes S."/>
            <person name="Wortman J."/>
            <person name="Nusbaum C."/>
            <person name="Birren B."/>
        </authorList>
    </citation>
    <scope>NUCLEOTIDE SEQUENCE [LARGE SCALE GENOMIC DNA]</scope>
    <source>
        <strain evidence="3">CBS 10737</strain>
    </source>
</reference>
<name>A0A1B9I5V4_9TREE</name>
<organism evidence="3">
    <name type="scientific">Kwoniella pini CBS 10737</name>
    <dbReference type="NCBI Taxonomy" id="1296096"/>
    <lineage>
        <taxon>Eukaryota</taxon>
        <taxon>Fungi</taxon>
        <taxon>Dikarya</taxon>
        <taxon>Basidiomycota</taxon>
        <taxon>Agaricomycotina</taxon>
        <taxon>Tremellomycetes</taxon>
        <taxon>Tremellales</taxon>
        <taxon>Cryptococcaceae</taxon>
        <taxon>Kwoniella</taxon>
    </lineage>
</organism>
<evidence type="ECO:0000313" key="5">
    <source>
        <dbReference type="Proteomes" id="UP000094020"/>
    </source>
</evidence>
<evidence type="ECO:0000256" key="2">
    <source>
        <dbReference type="SAM" id="Phobius"/>
    </source>
</evidence>
<reference evidence="4" key="2">
    <citation type="submission" date="2013-07" db="EMBL/GenBank/DDBJ databases">
        <authorList>
            <consortium name="The Broad Institute Genome Sequencing Platform"/>
            <person name="Cuomo C."/>
            <person name="Litvintseva A."/>
            <person name="Chen Y."/>
            <person name="Heitman J."/>
            <person name="Sun S."/>
            <person name="Springer D."/>
            <person name="Dromer F."/>
            <person name="Young S.K."/>
            <person name="Zeng Q."/>
            <person name="Gargeya S."/>
            <person name="Fitzgerald M."/>
            <person name="Abouelleil A."/>
            <person name="Alvarado L."/>
            <person name="Berlin A.M."/>
            <person name="Chapman S.B."/>
            <person name="Dewar J."/>
            <person name="Goldberg J."/>
            <person name="Griggs A."/>
            <person name="Gujja S."/>
            <person name="Hansen M."/>
            <person name="Howarth C."/>
            <person name="Imamovic A."/>
            <person name="Larimer J."/>
            <person name="McCowan C."/>
            <person name="Murphy C."/>
            <person name="Pearson M."/>
            <person name="Priest M."/>
            <person name="Roberts A."/>
            <person name="Saif S."/>
            <person name="Shea T."/>
            <person name="Sykes S."/>
            <person name="Wortman J."/>
            <person name="Nusbaum C."/>
            <person name="Birren B."/>
        </authorList>
    </citation>
    <scope>NUCLEOTIDE SEQUENCE</scope>
    <source>
        <strain evidence="4">CBS 10737</strain>
    </source>
</reference>
<dbReference type="Proteomes" id="UP000094020">
    <property type="component" value="Chromosome 3"/>
</dbReference>
<dbReference type="EMBL" id="CP144521">
    <property type="protein sequence ID" value="WWC68647.1"/>
    <property type="molecule type" value="Genomic_DNA"/>
</dbReference>
<dbReference type="RefSeq" id="XP_019012090.1">
    <property type="nucleotide sequence ID" value="XM_019154687.1"/>
</dbReference>
<accession>A0A1B9I5V4</accession>
<evidence type="ECO:0000313" key="3">
    <source>
        <dbReference type="EMBL" id="OCF50871.1"/>
    </source>
</evidence>
<feature type="compositionally biased region" description="Polar residues" evidence="1">
    <location>
        <begin position="282"/>
        <end position="291"/>
    </location>
</feature>
<feature type="region of interest" description="Disordered" evidence="1">
    <location>
        <begin position="94"/>
        <end position="120"/>
    </location>
</feature>
<feature type="compositionally biased region" description="Polar residues" evidence="1">
    <location>
        <begin position="107"/>
        <end position="120"/>
    </location>
</feature>
<proteinExistence type="predicted"/>
<feature type="compositionally biased region" description="Low complexity" evidence="1">
    <location>
        <begin position="224"/>
        <end position="237"/>
    </location>
</feature>
<keyword evidence="2" id="KW-0812">Transmembrane</keyword>
<gene>
    <name evidence="3" type="ORF">I206_02929</name>
    <name evidence="4" type="ORF">I206_102578</name>
</gene>
<dbReference type="OrthoDB" id="2572629at2759"/>
<evidence type="ECO:0000313" key="4">
    <source>
        <dbReference type="EMBL" id="WWC68647.1"/>
    </source>
</evidence>
<feature type="compositionally biased region" description="Basic and acidic residues" evidence="1">
    <location>
        <begin position="326"/>
        <end position="341"/>
    </location>
</feature>
<reference evidence="4" key="4">
    <citation type="submission" date="2024-02" db="EMBL/GenBank/DDBJ databases">
        <title>Comparative genomics of Cryptococcus and Kwoniella reveals pathogenesis evolution and contrasting modes of karyotype evolution via chromosome fusion or intercentromeric recombination.</title>
        <authorList>
            <person name="Coelho M.A."/>
            <person name="David-Palma M."/>
            <person name="Shea T."/>
            <person name="Bowers K."/>
            <person name="McGinley-Smith S."/>
            <person name="Mohammad A.W."/>
            <person name="Gnirke A."/>
            <person name="Yurkov A.M."/>
            <person name="Nowrousian M."/>
            <person name="Sun S."/>
            <person name="Cuomo C.A."/>
            <person name="Heitman J."/>
        </authorList>
    </citation>
    <scope>NUCLEOTIDE SEQUENCE</scope>
    <source>
        <strain evidence="4">CBS 10737</strain>
    </source>
</reference>
<sequence>MYVDWFLRGPINGRMEKRGGSGQGITTTRAASISYGAGPPASTETKWRGIGNEPKIAGSTGGFIGLIAGLVIVLILVTFIGIYLWNRYRKRLPSKKGSHSGMLNPLPSLSFSRPSTSDPYAQSASRAFEMDQDLDLGVGETPKASKFSFTEPVYTRQRSSEWELPVEDPFSSGYDGEDGGKGKGRGYIDVELPNQPDEVALPLRNKTTRPISPASGHDTRSRSDSLNSVSSFVSTHSKGTIRGKGKGRANPLESNSSRIINPFDNPYDESRLSPIPFRRADSMTSLSSTESDGARKDTKRTQGGTPTGSSGGEDSEHSVRVSQIREGSRFVERFESKESLA</sequence>
<protein>
    <submittedName>
        <fullName evidence="3">Uncharacterized protein</fullName>
    </submittedName>
</protein>
<dbReference type="EMBL" id="KI894009">
    <property type="protein sequence ID" value="OCF50871.1"/>
    <property type="molecule type" value="Genomic_DNA"/>
</dbReference>
<feature type="region of interest" description="Disordered" evidence="1">
    <location>
        <begin position="166"/>
        <end position="341"/>
    </location>
</feature>
<dbReference type="AlphaFoldDB" id="A0A1B9I5V4"/>